<evidence type="ECO:0000313" key="2">
    <source>
        <dbReference type="EMBL" id="KAF4387482.1"/>
    </source>
</evidence>
<dbReference type="AlphaFoldDB" id="A0A7J6GX08"/>
<protein>
    <submittedName>
        <fullName evidence="2">Uncharacterized protein</fullName>
    </submittedName>
</protein>
<evidence type="ECO:0000313" key="4">
    <source>
        <dbReference type="Proteomes" id="UP000583929"/>
    </source>
</evidence>
<dbReference type="Proteomes" id="UP000525078">
    <property type="component" value="Unassembled WGS sequence"/>
</dbReference>
<comment type="caution">
    <text evidence="2">The sequence shown here is derived from an EMBL/GenBank/DDBJ whole genome shotgun (WGS) entry which is preliminary data.</text>
</comment>
<evidence type="ECO:0000313" key="3">
    <source>
        <dbReference type="Proteomes" id="UP000525078"/>
    </source>
</evidence>
<dbReference type="Proteomes" id="UP000583929">
    <property type="component" value="Unassembled WGS sequence"/>
</dbReference>
<keyword evidence="4" id="KW-1185">Reference proteome</keyword>
<accession>A0A7J6GX08</accession>
<dbReference type="EMBL" id="JAATIQ010000161">
    <property type="protein sequence ID" value="KAF4375648.1"/>
    <property type="molecule type" value="Genomic_DNA"/>
</dbReference>
<name>A0A7J6GX08_CANSA</name>
<evidence type="ECO:0000313" key="1">
    <source>
        <dbReference type="EMBL" id="KAF4375648.1"/>
    </source>
</evidence>
<reference evidence="3 4" key="1">
    <citation type="journal article" date="2020" name="bioRxiv">
        <title>Sequence and annotation of 42 cannabis genomes reveals extensive copy number variation in cannabinoid synthesis and pathogen resistance genes.</title>
        <authorList>
            <person name="Mckernan K.J."/>
            <person name="Helbert Y."/>
            <person name="Kane L.T."/>
            <person name="Ebling H."/>
            <person name="Zhang L."/>
            <person name="Liu B."/>
            <person name="Eaton Z."/>
            <person name="Mclaughlin S."/>
            <person name="Kingan S."/>
            <person name="Baybayan P."/>
            <person name="Concepcion G."/>
            <person name="Jordan M."/>
            <person name="Riva A."/>
            <person name="Barbazuk W."/>
            <person name="Harkins T."/>
        </authorList>
    </citation>
    <scope>NUCLEOTIDE SEQUENCE [LARGE SCALE GENOMIC DNA]</scope>
    <source>
        <strain evidence="3 4">cv. Jamaican Lion 4</strain>
        <strain evidence="1">Father</strain>
        <strain evidence="2">Mother</strain>
        <tissue evidence="2">Leaf</tissue>
    </source>
</reference>
<sequence length="73" mass="8217">MFLCVSTKFRNILKPSNEALVRLLSRSSIIQAIWTESDDDEARSSSFDNGGIAAAFSSNTCSRDWHDRHAARR</sequence>
<organism evidence="2 3">
    <name type="scientific">Cannabis sativa</name>
    <name type="common">Hemp</name>
    <name type="synonym">Marijuana</name>
    <dbReference type="NCBI Taxonomy" id="3483"/>
    <lineage>
        <taxon>Eukaryota</taxon>
        <taxon>Viridiplantae</taxon>
        <taxon>Streptophyta</taxon>
        <taxon>Embryophyta</taxon>
        <taxon>Tracheophyta</taxon>
        <taxon>Spermatophyta</taxon>
        <taxon>Magnoliopsida</taxon>
        <taxon>eudicotyledons</taxon>
        <taxon>Gunneridae</taxon>
        <taxon>Pentapetalae</taxon>
        <taxon>rosids</taxon>
        <taxon>fabids</taxon>
        <taxon>Rosales</taxon>
        <taxon>Cannabaceae</taxon>
        <taxon>Cannabis</taxon>
    </lineage>
</organism>
<proteinExistence type="predicted"/>
<gene>
    <name evidence="2" type="ORF">F8388_011630</name>
    <name evidence="1" type="ORF">G4B88_015183</name>
</gene>
<dbReference type="EMBL" id="JAATIP010000038">
    <property type="protein sequence ID" value="KAF4387482.1"/>
    <property type="molecule type" value="Genomic_DNA"/>
</dbReference>